<dbReference type="InterPro" id="IPR050636">
    <property type="entry name" value="C2H2-ZF_domain-containing"/>
</dbReference>
<dbReference type="PANTHER" id="PTHR47772:SF12">
    <property type="entry name" value="RB-ASSOCIATED KRAB ZINC FINGER-RELATED"/>
    <property type="match status" value="1"/>
</dbReference>
<dbReference type="Gene3D" id="3.30.160.60">
    <property type="entry name" value="Classic Zinc Finger"/>
    <property type="match status" value="10"/>
</dbReference>
<feature type="binding site" evidence="11">
    <location>
        <position position="75"/>
    </location>
    <ligand>
        <name>Zn(2+)</name>
        <dbReference type="ChEBI" id="CHEBI:29105"/>
    </ligand>
</feature>
<dbReference type="Pfam" id="PF00096">
    <property type="entry name" value="zf-C2H2"/>
    <property type="match status" value="9"/>
</dbReference>
<keyword evidence="4 10" id="KW-0863">Zinc-finger</keyword>
<dbReference type="GO" id="GO:0003682">
    <property type="term" value="F:chromatin binding"/>
    <property type="evidence" value="ECO:0007669"/>
    <property type="project" value="UniProtKB-ARBA"/>
</dbReference>
<evidence type="ECO:0000313" key="15">
    <source>
        <dbReference type="EMBL" id="KAJ9590576.1"/>
    </source>
</evidence>
<feature type="domain" description="C2H2-type" evidence="13">
    <location>
        <begin position="392"/>
        <end position="419"/>
    </location>
</feature>
<keyword evidence="7" id="KW-0238">DNA-binding</keyword>
<evidence type="ECO:0000313" key="16">
    <source>
        <dbReference type="Proteomes" id="UP001233999"/>
    </source>
</evidence>
<dbReference type="FunFam" id="3.30.160.60:FF:002343">
    <property type="entry name" value="Zinc finger protein 33A"/>
    <property type="match status" value="2"/>
</dbReference>
<dbReference type="GO" id="GO:0005634">
    <property type="term" value="C:nucleus"/>
    <property type="evidence" value="ECO:0007669"/>
    <property type="project" value="UniProtKB-SubCell"/>
</dbReference>
<proteinExistence type="predicted"/>
<dbReference type="FunFam" id="3.30.160.60:FF:000688">
    <property type="entry name" value="zinc finger protein 197 isoform X1"/>
    <property type="match status" value="1"/>
</dbReference>
<dbReference type="Pfam" id="PF13894">
    <property type="entry name" value="zf-C2H2_4"/>
    <property type="match status" value="1"/>
</dbReference>
<feature type="domain" description="C2H2-type" evidence="13">
    <location>
        <begin position="335"/>
        <end position="362"/>
    </location>
</feature>
<evidence type="ECO:0000256" key="5">
    <source>
        <dbReference type="ARBA" id="ARBA00022833"/>
    </source>
</evidence>
<comment type="caution">
    <text evidence="15">The sequence shown here is derived from an EMBL/GenBank/DDBJ whole genome shotgun (WGS) entry which is preliminary data.</text>
</comment>
<keyword evidence="5 11" id="KW-0862">Zinc</keyword>
<dbReference type="EMBL" id="JASPKZ010004203">
    <property type="protein sequence ID" value="KAJ9590576.1"/>
    <property type="molecule type" value="Genomic_DNA"/>
</dbReference>
<feature type="domain" description="ZAD" evidence="14">
    <location>
        <begin position="17"/>
        <end position="99"/>
    </location>
</feature>
<keyword evidence="16" id="KW-1185">Reference proteome</keyword>
<dbReference type="SUPFAM" id="SSF57667">
    <property type="entry name" value="beta-beta-alpha zinc fingers"/>
    <property type="match status" value="6"/>
</dbReference>
<evidence type="ECO:0000256" key="8">
    <source>
        <dbReference type="ARBA" id="ARBA00023163"/>
    </source>
</evidence>
<evidence type="ECO:0000256" key="9">
    <source>
        <dbReference type="ARBA" id="ARBA00023242"/>
    </source>
</evidence>
<gene>
    <name evidence="15" type="ORF">L9F63_016396</name>
</gene>
<feature type="region of interest" description="Disordered" evidence="12">
    <location>
        <begin position="106"/>
        <end position="162"/>
    </location>
</feature>
<evidence type="ECO:0000259" key="14">
    <source>
        <dbReference type="PROSITE" id="PS51915"/>
    </source>
</evidence>
<feature type="binding site" evidence="11">
    <location>
        <position position="22"/>
    </location>
    <ligand>
        <name>Zn(2+)</name>
        <dbReference type="ChEBI" id="CHEBI:29105"/>
    </ligand>
</feature>
<feature type="domain" description="C2H2-type" evidence="13">
    <location>
        <begin position="276"/>
        <end position="303"/>
    </location>
</feature>
<dbReference type="PROSITE" id="PS51915">
    <property type="entry name" value="ZAD"/>
    <property type="match status" value="1"/>
</dbReference>
<reference evidence="15" key="1">
    <citation type="journal article" date="2023" name="IScience">
        <title>Live-bearing cockroach genome reveals convergent evolutionary mechanisms linked to viviparity in insects and beyond.</title>
        <authorList>
            <person name="Fouks B."/>
            <person name="Harrison M.C."/>
            <person name="Mikhailova A.A."/>
            <person name="Marchal E."/>
            <person name="English S."/>
            <person name="Carruthers M."/>
            <person name="Jennings E.C."/>
            <person name="Chiamaka E.L."/>
            <person name="Frigard R.A."/>
            <person name="Pippel M."/>
            <person name="Attardo G.M."/>
            <person name="Benoit J.B."/>
            <person name="Bornberg-Bauer E."/>
            <person name="Tobe S.S."/>
        </authorList>
    </citation>
    <scope>NUCLEOTIDE SEQUENCE</scope>
    <source>
        <strain evidence="15">Stay&amp;Tobe</strain>
    </source>
</reference>
<evidence type="ECO:0000256" key="1">
    <source>
        <dbReference type="ARBA" id="ARBA00004123"/>
    </source>
</evidence>
<feature type="domain" description="C2H2-type" evidence="13">
    <location>
        <begin position="476"/>
        <end position="504"/>
    </location>
</feature>
<protein>
    <submittedName>
        <fullName evidence="15">Uncharacterized protein</fullName>
    </submittedName>
</protein>
<name>A0AAD8EHQ8_DIPPU</name>
<evidence type="ECO:0000256" key="3">
    <source>
        <dbReference type="ARBA" id="ARBA00022737"/>
    </source>
</evidence>
<dbReference type="PROSITE" id="PS50157">
    <property type="entry name" value="ZINC_FINGER_C2H2_2"/>
    <property type="match status" value="12"/>
</dbReference>
<keyword evidence="2 11" id="KW-0479">Metal-binding</keyword>
<feature type="domain" description="C2H2-type" evidence="13">
    <location>
        <begin position="448"/>
        <end position="475"/>
    </location>
</feature>
<dbReference type="GO" id="GO:0006355">
    <property type="term" value="P:regulation of DNA-templated transcription"/>
    <property type="evidence" value="ECO:0007669"/>
    <property type="project" value="UniProtKB-ARBA"/>
</dbReference>
<feature type="domain" description="C2H2-type" evidence="13">
    <location>
        <begin position="590"/>
        <end position="619"/>
    </location>
</feature>
<feature type="domain" description="C2H2-type" evidence="13">
    <location>
        <begin position="306"/>
        <end position="333"/>
    </location>
</feature>
<dbReference type="FunFam" id="3.30.160.60:FF:000176">
    <property type="entry name" value="zinc finger protein 70"/>
    <property type="match status" value="1"/>
</dbReference>
<evidence type="ECO:0000256" key="11">
    <source>
        <dbReference type="PROSITE-ProRule" id="PRU01263"/>
    </source>
</evidence>
<dbReference type="SMART" id="SM00355">
    <property type="entry name" value="ZnF_C2H2"/>
    <property type="match status" value="13"/>
</dbReference>
<feature type="domain" description="C2H2-type" evidence="13">
    <location>
        <begin position="363"/>
        <end position="385"/>
    </location>
</feature>
<evidence type="ECO:0000256" key="12">
    <source>
        <dbReference type="SAM" id="MobiDB-lite"/>
    </source>
</evidence>
<feature type="domain" description="C2H2-type" evidence="13">
    <location>
        <begin position="534"/>
        <end position="561"/>
    </location>
</feature>
<evidence type="ECO:0000256" key="7">
    <source>
        <dbReference type="ARBA" id="ARBA00023125"/>
    </source>
</evidence>
<feature type="binding site" evidence="11">
    <location>
        <position position="19"/>
    </location>
    <ligand>
        <name>Zn(2+)</name>
        <dbReference type="ChEBI" id="CHEBI:29105"/>
    </ligand>
</feature>
<keyword evidence="6" id="KW-0805">Transcription regulation</keyword>
<feature type="domain" description="C2H2-type" evidence="13">
    <location>
        <begin position="420"/>
        <end position="447"/>
    </location>
</feature>
<dbReference type="GO" id="GO:0003690">
    <property type="term" value="F:double-stranded DNA binding"/>
    <property type="evidence" value="ECO:0007669"/>
    <property type="project" value="UniProtKB-ARBA"/>
</dbReference>
<dbReference type="GO" id="GO:0030674">
    <property type="term" value="F:protein-macromolecule adaptor activity"/>
    <property type="evidence" value="ECO:0007669"/>
    <property type="project" value="UniProtKB-ARBA"/>
</dbReference>
<evidence type="ECO:0000259" key="13">
    <source>
        <dbReference type="PROSITE" id="PS50157"/>
    </source>
</evidence>
<dbReference type="GO" id="GO:0000785">
    <property type="term" value="C:chromatin"/>
    <property type="evidence" value="ECO:0007669"/>
    <property type="project" value="UniProtKB-ARBA"/>
</dbReference>
<dbReference type="InterPro" id="IPR012934">
    <property type="entry name" value="Znf_AD"/>
</dbReference>
<evidence type="ECO:0000256" key="2">
    <source>
        <dbReference type="ARBA" id="ARBA00022723"/>
    </source>
</evidence>
<keyword evidence="3" id="KW-0677">Repeat</keyword>
<dbReference type="PROSITE" id="PS00028">
    <property type="entry name" value="ZINC_FINGER_C2H2_1"/>
    <property type="match status" value="11"/>
</dbReference>
<feature type="binding site" evidence="11">
    <location>
        <position position="72"/>
    </location>
    <ligand>
        <name>Zn(2+)</name>
        <dbReference type="ChEBI" id="CHEBI:29105"/>
    </ligand>
</feature>
<keyword evidence="9" id="KW-0539">Nucleus</keyword>
<dbReference type="PANTHER" id="PTHR47772">
    <property type="entry name" value="ZINC FINGER PROTEIN 200"/>
    <property type="match status" value="1"/>
</dbReference>
<dbReference type="FunFam" id="3.30.160.60:FF:000690">
    <property type="entry name" value="Zinc finger protein 354C"/>
    <property type="match status" value="1"/>
</dbReference>
<dbReference type="AlphaFoldDB" id="A0AAD8EHQ8"/>
<dbReference type="InterPro" id="IPR013087">
    <property type="entry name" value="Znf_C2H2_type"/>
</dbReference>
<dbReference type="FunFam" id="3.30.160.60:FF:000852">
    <property type="entry name" value="zinc finger protein 629 isoform X2"/>
    <property type="match status" value="1"/>
</dbReference>
<sequence>MTADTEKEQAVAPKTSTHCLICNSRVGVSTRNSLEIFQKTVVTTSERPLSFTIGAVLGSEITEESVHSNVICKKCFKLLNEVDEIETRLAEIKVELNSNYQRTLKIQSEGGKHSPLHDDDDRKLPLGSDDGNVRKNMMQGSRKKMIPKKLKSSSTGEEDYEQKENTLCEMGISEHESDDDMNADVIVGAEVDPEELTGDVKIKMEPDDDMHRVKSRMLKKKAAARLELQEQDLPDKVVGKDGMDFVCLLCDGDEKIVGDMKGILNHLKGIHNVRIYICDICGQDFRKRNELSVHLDDHVATEEGDFQCEVCNRIFSNLRLFRVHKRMHYPQAKLWTCETCGKRYSSRNLLDEHINTHTGVRPYVCEACGKDFASKYTYKAHTKTHEVRPRPYSCSECGKTFLSAQNLSQHERTHTGMRNYVCDQCGKAFGTARNLEVHSVVHSGYKPFICRTCGKAFARKAEIRDHERTHTGEKPYQCEFCGATFSQRSNLQSHKRATHYQDKRYKCEDCGKGFKRRRLLDYHVKAAHTGERPYKCPTCDATFVYPEHFKKHRRIHTGEKPFRCEVCGKAFNSRDNRNAHRFVHSDKKPYECLICSMGFMRKPLLYNHMQTQGHLNDTIVVNQPRLASDEDLALEAAAVGEDGEPAEVEMTIVGDDSGHHPEETKLYIAELKDHVIIQQDGGERCYAEKTVVVGGDDSDLKDGSEQHIVQEAVEHLIIDGQVHFADPNEIANIHTDIGSVAEITTTTSNFGRSGEAALAPSQTIQSNSGPVHLVQIRIPASEHTSGNRTWFNIVENQSSISAGFSLAEINLGKGGRIHAVHKRKFEHMFCCTQTHLYFLLCPLNTGESCQSTRAMLWIPKRRFMR</sequence>
<organism evidence="15 16">
    <name type="scientific">Diploptera punctata</name>
    <name type="common">Pacific beetle cockroach</name>
    <dbReference type="NCBI Taxonomy" id="6984"/>
    <lineage>
        <taxon>Eukaryota</taxon>
        <taxon>Metazoa</taxon>
        <taxon>Ecdysozoa</taxon>
        <taxon>Arthropoda</taxon>
        <taxon>Hexapoda</taxon>
        <taxon>Insecta</taxon>
        <taxon>Pterygota</taxon>
        <taxon>Neoptera</taxon>
        <taxon>Polyneoptera</taxon>
        <taxon>Dictyoptera</taxon>
        <taxon>Blattodea</taxon>
        <taxon>Blaberoidea</taxon>
        <taxon>Blaberidae</taxon>
        <taxon>Diplopterinae</taxon>
        <taxon>Diploptera</taxon>
    </lineage>
</organism>
<feature type="domain" description="C2H2-type" evidence="13">
    <location>
        <begin position="505"/>
        <end position="533"/>
    </location>
</feature>
<evidence type="ECO:0000256" key="10">
    <source>
        <dbReference type="PROSITE-ProRule" id="PRU00042"/>
    </source>
</evidence>
<dbReference type="Proteomes" id="UP001233999">
    <property type="component" value="Unassembled WGS sequence"/>
</dbReference>
<reference evidence="15" key="2">
    <citation type="submission" date="2023-05" db="EMBL/GenBank/DDBJ databases">
        <authorList>
            <person name="Fouks B."/>
        </authorList>
    </citation>
    <scope>NUCLEOTIDE SEQUENCE</scope>
    <source>
        <strain evidence="15">Stay&amp;Tobe</strain>
        <tissue evidence="15">Testes</tissue>
    </source>
</reference>
<evidence type="ECO:0000256" key="6">
    <source>
        <dbReference type="ARBA" id="ARBA00023015"/>
    </source>
</evidence>
<accession>A0AAD8EHQ8</accession>
<dbReference type="GO" id="GO:0008270">
    <property type="term" value="F:zinc ion binding"/>
    <property type="evidence" value="ECO:0007669"/>
    <property type="project" value="UniProtKB-UniRule"/>
</dbReference>
<evidence type="ECO:0000256" key="4">
    <source>
        <dbReference type="ARBA" id="ARBA00022771"/>
    </source>
</evidence>
<feature type="compositionally biased region" description="Basic residues" evidence="12">
    <location>
        <begin position="141"/>
        <end position="151"/>
    </location>
</feature>
<feature type="compositionally biased region" description="Basic and acidic residues" evidence="12">
    <location>
        <begin position="110"/>
        <end position="124"/>
    </location>
</feature>
<dbReference type="InterPro" id="IPR036236">
    <property type="entry name" value="Znf_C2H2_sf"/>
</dbReference>
<comment type="subcellular location">
    <subcellularLocation>
        <location evidence="1">Nucleus</location>
    </subcellularLocation>
</comment>
<dbReference type="FunFam" id="3.30.160.60:FF:001684">
    <property type="entry name" value="zinc finger protein 33B-like"/>
    <property type="match status" value="1"/>
</dbReference>
<keyword evidence="8" id="KW-0804">Transcription</keyword>
<feature type="non-terminal residue" evidence="15">
    <location>
        <position position="865"/>
    </location>
</feature>
<dbReference type="GO" id="GO:0040029">
    <property type="term" value="P:epigenetic regulation of gene expression"/>
    <property type="evidence" value="ECO:0007669"/>
    <property type="project" value="UniProtKB-ARBA"/>
</dbReference>
<feature type="domain" description="C2H2-type" evidence="13">
    <location>
        <begin position="562"/>
        <end position="589"/>
    </location>
</feature>